<proteinExistence type="inferred from homology"/>
<evidence type="ECO:0000313" key="3">
    <source>
        <dbReference type="EMBL" id="MBU8872628.1"/>
    </source>
</evidence>
<comment type="similarity">
    <text evidence="1">Belongs to the UPF0065 (bug) family.</text>
</comment>
<evidence type="ECO:0000256" key="1">
    <source>
        <dbReference type="ARBA" id="ARBA00006987"/>
    </source>
</evidence>
<organism evidence="3 4">
    <name type="scientific">Reyranella humidisoli</name>
    <dbReference type="NCBI Taxonomy" id="2849149"/>
    <lineage>
        <taxon>Bacteria</taxon>
        <taxon>Pseudomonadati</taxon>
        <taxon>Pseudomonadota</taxon>
        <taxon>Alphaproteobacteria</taxon>
        <taxon>Hyphomicrobiales</taxon>
        <taxon>Reyranellaceae</taxon>
        <taxon>Reyranella</taxon>
    </lineage>
</organism>
<keyword evidence="2" id="KW-0732">Signal</keyword>
<dbReference type="RefSeq" id="WP_216956883.1">
    <property type="nucleotide sequence ID" value="NZ_JAHOPB010000001.1"/>
</dbReference>
<evidence type="ECO:0000256" key="2">
    <source>
        <dbReference type="SAM" id="SignalP"/>
    </source>
</evidence>
<comment type="caution">
    <text evidence="3">The sequence shown here is derived from an EMBL/GenBank/DDBJ whole genome shotgun (WGS) entry which is preliminary data.</text>
</comment>
<protein>
    <submittedName>
        <fullName evidence="3">Tripartite tricarboxylate transporter substrate binding protein</fullName>
    </submittedName>
</protein>
<dbReference type="EMBL" id="JAHOPB010000001">
    <property type="protein sequence ID" value="MBU8872628.1"/>
    <property type="molecule type" value="Genomic_DNA"/>
</dbReference>
<sequence>MLRRTFGALSLAALGAPAAHAQGDKVAKMVVGFPAGQATDIIARLLAEALKAELGETVIVDNKPGQGGSIALGLVARAVPDGSTFVLSPLAALAINPHLYKNVAYQSLTSFEPVARVCDLPLVLVVHPSLPVKTLPELIAYAKANPDKLSHPSSGNGTLSHVAMEELKAKAGIRILHVPYQGSPPAMNDLVAGTVQVALDTVTVTKPHIDAGRLRLIAVSTLERLSFFPDTPTIAEQGFPGLEASAWLAVLLPAQTPADKVKRLSDAVVKVVGMPEIQKKFLAAGAIPHAMDAARFAAFLRSEDQRWSKVIAQSGIKAD</sequence>
<gene>
    <name evidence="3" type="ORF">KQ910_02585</name>
</gene>
<dbReference type="Pfam" id="PF03401">
    <property type="entry name" value="TctC"/>
    <property type="match status" value="1"/>
</dbReference>
<accession>A0ABS6IH75</accession>
<dbReference type="InterPro" id="IPR005064">
    <property type="entry name" value="BUG"/>
</dbReference>
<dbReference type="Proteomes" id="UP000727907">
    <property type="component" value="Unassembled WGS sequence"/>
</dbReference>
<dbReference type="CDD" id="cd07012">
    <property type="entry name" value="PBP2_Bug_TTT"/>
    <property type="match status" value="1"/>
</dbReference>
<dbReference type="PANTHER" id="PTHR42928">
    <property type="entry name" value="TRICARBOXYLATE-BINDING PROTEIN"/>
    <property type="match status" value="1"/>
</dbReference>
<dbReference type="PIRSF" id="PIRSF017082">
    <property type="entry name" value="YflP"/>
    <property type="match status" value="1"/>
</dbReference>
<name>A0ABS6IH75_9HYPH</name>
<evidence type="ECO:0000313" key="4">
    <source>
        <dbReference type="Proteomes" id="UP000727907"/>
    </source>
</evidence>
<keyword evidence="4" id="KW-1185">Reference proteome</keyword>
<feature type="signal peptide" evidence="2">
    <location>
        <begin position="1"/>
        <end position="21"/>
    </location>
</feature>
<dbReference type="PANTHER" id="PTHR42928:SF5">
    <property type="entry name" value="BLR1237 PROTEIN"/>
    <property type="match status" value="1"/>
</dbReference>
<reference evidence="3 4" key="1">
    <citation type="submission" date="2021-06" db="EMBL/GenBank/DDBJ databases">
        <authorList>
            <person name="Lee D.H."/>
        </authorList>
    </citation>
    <scope>NUCLEOTIDE SEQUENCE [LARGE SCALE GENOMIC DNA]</scope>
    <source>
        <strain evidence="3 4">MMS21-HV4-11</strain>
    </source>
</reference>
<feature type="chain" id="PRO_5046660838" evidence="2">
    <location>
        <begin position="22"/>
        <end position="319"/>
    </location>
</feature>